<dbReference type="Proteomes" id="UP001062846">
    <property type="component" value="Chromosome 5"/>
</dbReference>
<name>A0ACC0NS86_RHOML</name>
<keyword evidence="2" id="KW-1185">Reference proteome</keyword>
<evidence type="ECO:0000313" key="1">
    <source>
        <dbReference type="EMBL" id="KAI8556075.1"/>
    </source>
</evidence>
<evidence type="ECO:0000313" key="2">
    <source>
        <dbReference type="Proteomes" id="UP001062846"/>
    </source>
</evidence>
<reference evidence="1" key="1">
    <citation type="submission" date="2022-02" db="EMBL/GenBank/DDBJ databases">
        <title>Plant Genome Project.</title>
        <authorList>
            <person name="Zhang R.-G."/>
        </authorList>
    </citation>
    <scope>NUCLEOTIDE SEQUENCE</scope>
    <source>
        <strain evidence="1">AT1</strain>
    </source>
</reference>
<gene>
    <name evidence="1" type="ORF">RHMOL_Rhmol05G0224100</name>
</gene>
<organism evidence="1 2">
    <name type="scientific">Rhododendron molle</name>
    <name type="common">Chinese azalea</name>
    <name type="synonym">Azalea mollis</name>
    <dbReference type="NCBI Taxonomy" id="49168"/>
    <lineage>
        <taxon>Eukaryota</taxon>
        <taxon>Viridiplantae</taxon>
        <taxon>Streptophyta</taxon>
        <taxon>Embryophyta</taxon>
        <taxon>Tracheophyta</taxon>
        <taxon>Spermatophyta</taxon>
        <taxon>Magnoliopsida</taxon>
        <taxon>eudicotyledons</taxon>
        <taxon>Gunneridae</taxon>
        <taxon>Pentapetalae</taxon>
        <taxon>asterids</taxon>
        <taxon>Ericales</taxon>
        <taxon>Ericaceae</taxon>
        <taxon>Ericoideae</taxon>
        <taxon>Rhodoreae</taxon>
        <taxon>Rhododendron</taxon>
    </lineage>
</organism>
<dbReference type="EMBL" id="CM046392">
    <property type="protein sequence ID" value="KAI8556075.1"/>
    <property type="molecule type" value="Genomic_DNA"/>
</dbReference>
<proteinExistence type="predicted"/>
<accession>A0ACC0NS86</accession>
<comment type="caution">
    <text evidence="1">The sequence shown here is derived from an EMBL/GenBank/DDBJ whole genome shotgun (WGS) entry which is preliminary data.</text>
</comment>
<protein>
    <submittedName>
        <fullName evidence="1">Uncharacterized protein</fullName>
    </submittedName>
</protein>
<sequence length="102" mass="11350">MAPLQAELLATLEAIRWSIRHNFVSAYIFTDCYNAVVKIAGTSDFHYSDTFLLCNLEKEIFDLLFGRSRRFSAKILTLPPLGQGGSIGLYATSSYRGTTYSG</sequence>